<dbReference type="InParanoid" id="A0A1Z5K8V2"/>
<dbReference type="GO" id="GO:0016480">
    <property type="term" value="P:negative regulation of transcription by RNA polymerase III"/>
    <property type="evidence" value="ECO:0007669"/>
    <property type="project" value="InterPro"/>
</dbReference>
<dbReference type="Proteomes" id="UP000198406">
    <property type="component" value="Unassembled WGS sequence"/>
</dbReference>
<dbReference type="GO" id="GO:0005634">
    <property type="term" value="C:nucleus"/>
    <property type="evidence" value="ECO:0007669"/>
    <property type="project" value="TreeGrafter"/>
</dbReference>
<dbReference type="AlphaFoldDB" id="A0A1Z5K8V2"/>
<evidence type="ECO:0000313" key="2">
    <source>
        <dbReference type="EMBL" id="GAX22689.1"/>
    </source>
</evidence>
<dbReference type="InterPro" id="IPR015257">
    <property type="entry name" value="Maf1"/>
</dbReference>
<feature type="region of interest" description="Disordered" evidence="1">
    <location>
        <begin position="323"/>
        <end position="344"/>
    </location>
</feature>
<sequence length="344" mass="38457">MKYLHNDALSELTTFLTDLPLGGEISQRVLYGRLEAFSMKRGSDDKRYAFKLGEKFVASLETFATDVSALKQATRKRSQSAGVFEEMSMPLAKVGRRNRSCSFDTTHRELKAELAGVRQNADRITELPDFSKAIVIPSGLGNFAEQGTRRLMTDLILTLNMSFPDFDFAAVQPSDFVNLSVQKTMDRINKRLSDVALHKETFLKDLWTTIDSVMTLSECDVFCYQPAVSDDGDPMAFLTQTLTEDHVRNNSLNVPPDDTTSGTESLSQPSITTIWSFNYFFVNKTAKRILLFTCVEIMKSHQREEPIGDEDFAVYVPSTTDANETDFDLDPDSAPAGGVSIPLF</sequence>
<evidence type="ECO:0000256" key="1">
    <source>
        <dbReference type="SAM" id="MobiDB-lite"/>
    </source>
</evidence>
<accession>A0A1Z5K8V2</accession>
<comment type="caution">
    <text evidence="2">The sequence shown here is derived from an EMBL/GenBank/DDBJ whole genome shotgun (WGS) entry which is preliminary data.</text>
</comment>
<protein>
    <recommendedName>
        <fullName evidence="4">Repressor of RNA polymerase III transcription</fullName>
    </recommendedName>
</protein>
<name>A0A1Z5K8V2_FISSO</name>
<keyword evidence="3" id="KW-1185">Reference proteome</keyword>
<dbReference type="EMBL" id="BDSP01000187">
    <property type="protein sequence ID" value="GAX22689.1"/>
    <property type="molecule type" value="Genomic_DNA"/>
</dbReference>
<gene>
    <name evidence="2" type="ORF">FisN_4Hh199</name>
</gene>
<dbReference type="Pfam" id="PF09174">
    <property type="entry name" value="Maf1"/>
    <property type="match status" value="1"/>
</dbReference>
<organism evidence="2 3">
    <name type="scientific">Fistulifera solaris</name>
    <name type="common">Oleaginous diatom</name>
    <dbReference type="NCBI Taxonomy" id="1519565"/>
    <lineage>
        <taxon>Eukaryota</taxon>
        <taxon>Sar</taxon>
        <taxon>Stramenopiles</taxon>
        <taxon>Ochrophyta</taxon>
        <taxon>Bacillariophyta</taxon>
        <taxon>Bacillariophyceae</taxon>
        <taxon>Bacillariophycidae</taxon>
        <taxon>Naviculales</taxon>
        <taxon>Naviculaceae</taxon>
        <taxon>Fistulifera</taxon>
    </lineage>
</organism>
<evidence type="ECO:0008006" key="4">
    <source>
        <dbReference type="Google" id="ProtNLM"/>
    </source>
</evidence>
<evidence type="ECO:0000313" key="3">
    <source>
        <dbReference type="Proteomes" id="UP000198406"/>
    </source>
</evidence>
<dbReference type="PANTHER" id="PTHR22504:SF0">
    <property type="entry name" value="REPRESSOR OF RNA POLYMERASE III TRANSCRIPTION MAF1 HOMOLOG"/>
    <property type="match status" value="1"/>
</dbReference>
<proteinExistence type="predicted"/>
<dbReference type="OrthoDB" id="277029at2759"/>
<dbReference type="Gene3D" id="3.40.1000.50">
    <property type="entry name" value="Repressor of RNA polymerase III transcription Maf1"/>
    <property type="match status" value="1"/>
</dbReference>
<dbReference type="PANTHER" id="PTHR22504">
    <property type="entry name" value="REPRESSOR OF RNA POLYMERASE III TRANSCRIPTION MAF1"/>
    <property type="match status" value="1"/>
</dbReference>
<reference evidence="2 3" key="1">
    <citation type="journal article" date="2015" name="Plant Cell">
        <title>Oil accumulation by the oleaginous diatom Fistulifera solaris as revealed by the genome and transcriptome.</title>
        <authorList>
            <person name="Tanaka T."/>
            <person name="Maeda Y."/>
            <person name="Veluchamy A."/>
            <person name="Tanaka M."/>
            <person name="Abida H."/>
            <person name="Marechal E."/>
            <person name="Bowler C."/>
            <person name="Muto M."/>
            <person name="Sunaga Y."/>
            <person name="Tanaka M."/>
            <person name="Yoshino T."/>
            <person name="Taniguchi T."/>
            <person name="Fukuda Y."/>
            <person name="Nemoto M."/>
            <person name="Matsumoto M."/>
            <person name="Wong P.S."/>
            <person name="Aburatani S."/>
            <person name="Fujibuchi W."/>
        </authorList>
    </citation>
    <scope>NUCLEOTIDE SEQUENCE [LARGE SCALE GENOMIC DNA]</scope>
    <source>
        <strain evidence="2 3">JPCC DA0580</strain>
    </source>
</reference>
<dbReference type="InterPro" id="IPR038564">
    <property type="entry name" value="Maf1_sf"/>
</dbReference>
<dbReference type="GO" id="GO:0000994">
    <property type="term" value="F:RNA polymerase III core binding"/>
    <property type="evidence" value="ECO:0007669"/>
    <property type="project" value="TreeGrafter"/>
</dbReference>